<dbReference type="InterPro" id="IPR022749">
    <property type="entry name" value="D12N6_MeTrfase_N"/>
</dbReference>
<organism evidence="10 11">
    <name type="scientific">Fructilactobacillus myrtifloralis</name>
    <dbReference type="NCBI Taxonomy" id="2940301"/>
    <lineage>
        <taxon>Bacteria</taxon>
        <taxon>Bacillati</taxon>
        <taxon>Bacillota</taxon>
        <taxon>Bacilli</taxon>
        <taxon>Lactobacillales</taxon>
        <taxon>Lactobacillaceae</taxon>
        <taxon>Fructilactobacillus</taxon>
    </lineage>
</organism>
<dbReference type="NCBIfam" id="TIGR00497">
    <property type="entry name" value="hsdM"/>
    <property type="match status" value="1"/>
</dbReference>
<keyword evidence="3 10" id="KW-0489">Methyltransferase</keyword>
<keyword evidence="5" id="KW-0949">S-adenosyl-L-methionine</keyword>
<feature type="domain" description="DNA methylase adenine-specific" evidence="8">
    <location>
        <begin position="155"/>
        <end position="464"/>
    </location>
</feature>
<evidence type="ECO:0000259" key="9">
    <source>
        <dbReference type="Pfam" id="PF12161"/>
    </source>
</evidence>
<evidence type="ECO:0000256" key="1">
    <source>
        <dbReference type="ARBA" id="ARBA00006594"/>
    </source>
</evidence>
<dbReference type="InterPro" id="IPR003356">
    <property type="entry name" value="DNA_methylase_A-5"/>
</dbReference>
<comment type="catalytic activity">
    <reaction evidence="7">
        <text>a 2'-deoxyadenosine in DNA + S-adenosyl-L-methionine = an N(6)-methyl-2'-deoxyadenosine in DNA + S-adenosyl-L-homocysteine + H(+)</text>
        <dbReference type="Rhea" id="RHEA:15197"/>
        <dbReference type="Rhea" id="RHEA-COMP:12418"/>
        <dbReference type="Rhea" id="RHEA-COMP:12419"/>
        <dbReference type="ChEBI" id="CHEBI:15378"/>
        <dbReference type="ChEBI" id="CHEBI:57856"/>
        <dbReference type="ChEBI" id="CHEBI:59789"/>
        <dbReference type="ChEBI" id="CHEBI:90615"/>
        <dbReference type="ChEBI" id="CHEBI:90616"/>
        <dbReference type="EC" id="2.1.1.72"/>
    </reaction>
</comment>
<dbReference type="Pfam" id="PF12161">
    <property type="entry name" value="HsdM_N"/>
    <property type="match status" value="1"/>
</dbReference>
<dbReference type="Gene3D" id="1.20.1260.30">
    <property type="match status" value="1"/>
</dbReference>
<dbReference type="PANTHER" id="PTHR42933:SF1">
    <property type="entry name" value="SITE-SPECIFIC DNA-METHYLTRANSFERASE (ADENINE-SPECIFIC)"/>
    <property type="match status" value="1"/>
</dbReference>
<keyword evidence="11" id="KW-1185">Reference proteome</keyword>
<evidence type="ECO:0000256" key="5">
    <source>
        <dbReference type="ARBA" id="ARBA00022691"/>
    </source>
</evidence>
<dbReference type="RefSeq" id="WP_252750239.1">
    <property type="nucleotide sequence ID" value="NZ_CP097116.1"/>
</dbReference>
<sequence>MALDSRKKALVWNTLNKTRGKIEPAEYKNYVFGIMFYKYLSSKAQTWWQTHFHDKDNQAEQLANMQTELGYVIQPGDLFTDWQDAIKRNEFTLTQLADDLESFNQYIAPQAQTALTGIFADIDLDSSRLGNNQQSRTQTIINMIDLMGQIELDEASDVLGDLYEYLIGMFSINSGTKSGEFYTPHQVSEITAQILTSGREELSNYSLYDPAIGSGSLLLTTASHMNNAEKKSAIKYYGQELITTTYNLARMNLLMHGIEYQNIVLRNADTLTDDWPDGVVDGIDSPRLFDAVTANPPYSLRWDNTNREHDPRFKQGIAPKSKADYAFLLHCLYHLKSDGRMVIVLSHGVLFRGGTEHQIRKNLLKAHNISAVIGLPKKIFTNTSIPTVILVLEKQRQADDVLFIDASQGFEKVKNNNKLRQQDIEKIVSTYQNRVDVAKYAHVASMEEIIKNDYNLNIPRYVDSLEDTPPIDVKQLSRDIHQLDEEQRQLTKHMNHLLGELVGTDDEAQETLDLLKDVFK</sequence>
<dbReference type="SUPFAM" id="SSF53335">
    <property type="entry name" value="S-adenosyl-L-methionine-dependent methyltransferases"/>
    <property type="match status" value="1"/>
</dbReference>
<dbReference type="GO" id="GO:0016757">
    <property type="term" value="F:glycosyltransferase activity"/>
    <property type="evidence" value="ECO:0007669"/>
    <property type="project" value="UniProtKB-KW"/>
</dbReference>
<dbReference type="InterPro" id="IPR051537">
    <property type="entry name" value="DNA_Adenine_Mtase"/>
</dbReference>
<evidence type="ECO:0000256" key="4">
    <source>
        <dbReference type="ARBA" id="ARBA00022679"/>
    </source>
</evidence>
<evidence type="ECO:0000256" key="6">
    <source>
        <dbReference type="ARBA" id="ARBA00022747"/>
    </source>
</evidence>
<keyword evidence="6" id="KW-0680">Restriction system</keyword>
<gene>
    <name evidence="10" type="ORF">M3M35_01380</name>
</gene>
<evidence type="ECO:0000256" key="3">
    <source>
        <dbReference type="ARBA" id="ARBA00022603"/>
    </source>
</evidence>
<proteinExistence type="inferred from homology"/>
<dbReference type="Gene3D" id="3.40.50.150">
    <property type="entry name" value="Vaccinia Virus protein VP39"/>
    <property type="match status" value="1"/>
</dbReference>
<evidence type="ECO:0000313" key="10">
    <source>
        <dbReference type="EMBL" id="USS85344.1"/>
    </source>
</evidence>
<evidence type="ECO:0000313" key="11">
    <source>
        <dbReference type="Proteomes" id="UP001056707"/>
    </source>
</evidence>
<dbReference type="PANTHER" id="PTHR42933">
    <property type="entry name" value="SLR6095 PROTEIN"/>
    <property type="match status" value="1"/>
</dbReference>
<reference evidence="10" key="1">
    <citation type="submission" date="2022-05" db="EMBL/GenBank/DDBJ databases">
        <authorList>
            <person name="Oliphant S.A."/>
            <person name="Watson-Haigh N.S."/>
            <person name="Sumby K.M."/>
            <person name="Gardner J.M."/>
            <person name="Jiranek V."/>
        </authorList>
    </citation>
    <scope>NUCLEOTIDE SEQUENCE</scope>
    <source>
        <strain evidence="10">KI16_H9</strain>
    </source>
</reference>
<dbReference type="EC" id="2.1.1.72" evidence="2"/>
<evidence type="ECO:0000256" key="7">
    <source>
        <dbReference type="ARBA" id="ARBA00047942"/>
    </source>
</evidence>
<dbReference type="GO" id="GO:0009007">
    <property type="term" value="F:site-specific DNA-methyltransferase (adenine-specific) activity"/>
    <property type="evidence" value="ECO:0007669"/>
    <property type="project" value="UniProtKB-EC"/>
</dbReference>
<keyword evidence="10" id="KW-0328">Glycosyltransferase</keyword>
<dbReference type="GO" id="GO:0032259">
    <property type="term" value="P:methylation"/>
    <property type="evidence" value="ECO:0007669"/>
    <property type="project" value="UniProtKB-KW"/>
</dbReference>
<feature type="domain" description="N6 adenine-specific DNA methyltransferase N-terminal" evidence="9">
    <location>
        <begin position="10"/>
        <end position="146"/>
    </location>
</feature>
<dbReference type="Proteomes" id="UP001056707">
    <property type="component" value="Chromosome"/>
</dbReference>
<evidence type="ECO:0000256" key="2">
    <source>
        <dbReference type="ARBA" id="ARBA00011900"/>
    </source>
</evidence>
<accession>A0ABY5BSJ6</accession>
<dbReference type="InterPro" id="IPR038333">
    <property type="entry name" value="T1MK-like_N_sf"/>
</dbReference>
<dbReference type="PRINTS" id="PR00507">
    <property type="entry name" value="N12N6MTFRASE"/>
</dbReference>
<protein>
    <recommendedName>
        <fullName evidence="2">site-specific DNA-methyltransferase (adenine-specific)</fullName>
        <ecNumber evidence="2">2.1.1.72</ecNumber>
    </recommendedName>
</protein>
<dbReference type="Pfam" id="PF02384">
    <property type="entry name" value="N6_Mtase"/>
    <property type="match status" value="1"/>
</dbReference>
<dbReference type="InterPro" id="IPR004546">
    <property type="entry name" value="Restrct_endonuc_T1M"/>
</dbReference>
<dbReference type="EMBL" id="CP097116">
    <property type="protein sequence ID" value="USS85344.1"/>
    <property type="molecule type" value="Genomic_DNA"/>
</dbReference>
<keyword evidence="4 10" id="KW-0808">Transferase</keyword>
<name>A0ABY5BSJ6_9LACO</name>
<evidence type="ECO:0000259" key="8">
    <source>
        <dbReference type="Pfam" id="PF02384"/>
    </source>
</evidence>
<comment type="similarity">
    <text evidence="1">Belongs to the N(4)/N(6)-methyltransferase family.</text>
</comment>
<dbReference type="InterPro" id="IPR029063">
    <property type="entry name" value="SAM-dependent_MTases_sf"/>
</dbReference>